<dbReference type="PANTHER" id="PTHR42852">
    <property type="entry name" value="THIOL:DISULFIDE INTERCHANGE PROTEIN DSBE"/>
    <property type="match status" value="1"/>
</dbReference>
<feature type="signal peptide" evidence="6">
    <location>
        <begin position="1"/>
        <end position="19"/>
    </location>
</feature>
<keyword evidence="6" id="KW-0732">Signal</keyword>
<dbReference type="CDD" id="cd02966">
    <property type="entry name" value="TlpA_like_family"/>
    <property type="match status" value="1"/>
</dbReference>
<feature type="coiled-coil region" evidence="5">
    <location>
        <begin position="149"/>
        <end position="176"/>
    </location>
</feature>
<dbReference type="PANTHER" id="PTHR42852:SF6">
    <property type="entry name" value="THIOL:DISULFIDE INTERCHANGE PROTEIN DSBE"/>
    <property type="match status" value="1"/>
</dbReference>
<dbReference type="InterPro" id="IPR036249">
    <property type="entry name" value="Thioredoxin-like_sf"/>
</dbReference>
<name>A0A069QH21_HOYLO</name>
<dbReference type="EMBL" id="JNGW01000078">
    <property type="protein sequence ID" value="KDR52080.1"/>
    <property type="molecule type" value="Genomic_DNA"/>
</dbReference>
<evidence type="ECO:0000313" key="9">
    <source>
        <dbReference type="Proteomes" id="UP000027442"/>
    </source>
</evidence>
<dbReference type="GO" id="GO:0017004">
    <property type="term" value="P:cytochrome complex assembly"/>
    <property type="evidence" value="ECO:0007669"/>
    <property type="project" value="UniProtKB-KW"/>
</dbReference>
<evidence type="ECO:0000256" key="1">
    <source>
        <dbReference type="ARBA" id="ARBA00004196"/>
    </source>
</evidence>
<evidence type="ECO:0000256" key="5">
    <source>
        <dbReference type="SAM" id="Coils"/>
    </source>
</evidence>
<dbReference type="HOGENOM" id="CLU_042529_1_0_10"/>
<dbReference type="InterPro" id="IPR050553">
    <property type="entry name" value="Thioredoxin_ResA/DsbE_sf"/>
</dbReference>
<evidence type="ECO:0000313" key="8">
    <source>
        <dbReference type="EMBL" id="KDR52080.1"/>
    </source>
</evidence>
<keyword evidence="2" id="KW-0201">Cytochrome c-type biogenesis</keyword>
<evidence type="ECO:0000256" key="2">
    <source>
        <dbReference type="ARBA" id="ARBA00022748"/>
    </source>
</evidence>
<feature type="chain" id="PRO_5001665298" evidence="6">
    <location>
        <begin position="20"/>
        <end position="370"/>
    </location>
</feature>
<accession>A0A069QH21</accession>
<evidence type="ECO:0000256" key="4">
    <source>
        <dbReference type="ARBA" id="ARBA00023284"/>
    </source>
</evidence>
<dbReference type="InterPro" id="IPR013766">
    <property type="entry name" value="Thioredoxin_domain"/>
</dbReference>
<proteinExistence type="predicted"/>
<evidence type="ECO:0000256" key="3">
    <source>
        <dbReference type="ARBA" id="ARBA00023157"/>
    </source>
</evidence>
<dbReference type="GO" id="GO:0030313">
    <property type="term" value="C:cell envelope"/>
    <property type="evidence" value="ECO:0007669"/>
    <property type="project" value="UniProtKB-SubCell"/>
</dbReference>
<comment type="caution">
    <text evidence="8">The sequence shown here is derived from an EMBL/GenBank/DDBJ whole genome shotgun (WGS) entry which is preliminary data.</text>
</comment>
<dbReference type="GO" id="GO:0016491">
    <property type="term" value="F:oxidoreductase activity"/>
    <property type="evidence" value="ECO:0007669"/>
    <property type="project" value="InterPro"/>
</dbReference>
<dbReference type="PROSITE" id="PS51352">
    <property type="entry name" value="THIOREDOXIN_2"/>
    <property type="match status" value="1"/>
</dbReference>
<dbReference type="Proteomes" id="UP000027442">
    <property type="component" value="Unassembled WGS sequence"/>
</dbReference>
<evidence type="ECO:0000259" key="7">
    <source>
        <dbReference type="PROSITE" id="PS51352"/>
    </source>
</evidence>
<dbReference type="AlphaFoldDB" id="A0A069QH21"/>
<organism evidence="8 9">
    <name type="scientific">Hoylesella loescheii DSM 19665 = JCM 12249 = ATCC 15930</name>
    <dbReference type="NCBI Taxonomy" id="1122985"/>
    <lineage>
        <taxon>Bacteria</taxon>
        <taxon>Pseudomonadati</taxon>
        <taxon>Bacteroidota</taxon>
        <taxon>Bacteroidia</taxon>
        <taxon>Bacteroidales</taxon>
        <taxon>Prevotellaceae</taxon>
        <taxon>Hoylesella</taxon>
    </lineage>
</organism>
<dbReference type="Gene3D" id="3.40.30.10">
    <property type="entry name" value="Glutaredoxin"/>
    <property type="match status" value="1"/>
</dbReference>
<reference evidence="8 9" key="1">
    <citation type="submission" date="2013-08" db="EMBL/GenBank/DDBJ databases">
        <authorList>
            <person name="Weinstock G."/>
            <person name="Sodergren E."/>
            <person name="Wylie T."/>
            <person name="Fulton L."/>
            <person name="Fulton R."/>
            <person name="Fronick C."/>
            <person name="O'Laughlin M."/>
            <person name="Godfrey J."/>
            <person name="Miner T."/>
            <person name="Herter B."/>
            <person name="Appelbaum E."/>
            <person name="Cordes M."/>
            <person name="Lek S."/>
            <person name="Wollam A."/>
            <person name="Pepin K.H."/>
            <person name="Palsikar V.B."/>
            <person name="Mitreva M."/>
            <person name="Wilson R.K."/>
        </authorList>
    </citation>
    <scope>NUCLEOTIDE SEQUENCE [LARGE SCALE GENOMIC DNA]</scope>
    <source>
        <strain evidence="8 9">ATCC 15930</strain>
    </source>
</reference>
<keyword evidence="9" id="KW-1185">Reference proteome</keyword>
<dbReference type="RefSeq" id="WP_018967683.1">
    <property type="nucleotide sequence ID" value="NZ_KB899216.1"/>
</dbReference>
<gene>
    <name evidence="8" type="ORF">HMPREF1991_01855</name>
</gene>
<keyword evidence="5" id="KW-0175">Coiled coil</keyword>
<protein>
    <submittedName>
        <fullName evidence="8">Antioxidant, AhpC/TSA family</fullName>
    </submittedName>
</protein>
<feature type="domain" description="Thioredoxin" evidence="7">
    <location>
        <begin position="227"/>
        <end position="365"/>
    </location>
</feature>
<dbReference type="PROSITE" id="PS00194">
    <property type="entry name" value="THIOREDOXIN_1"/>
    <property type="match status" value="1"/>
</dbReference>
<dbReference type="eggNOG" id="COG0526">
    <property type="taxonomic scope" value="Bacteria"/>
</dbReference>
<comment type="subcellular location">
    <subcellularLocation>
        <location evidence="1">Cell envelope</location>
    </subcellularLocation>
</comment>
<dbReference type="SUPFAM" id="SSF52833">
    <property type="entry name" value="Thioredoxin-like"/>
    <property type="match status" value="1"/>
</dbReference>
<keyword evidence="3" id="KW-1015">Disulfide bond</keyword>
<dbReference type="InterPro" id="IPR017937">
    <property type="entry name" value="Thioredoxin_CS"/>
</dbReference>
<sequence>MYKFFFTLLLSFFTSTLFAQQTSSIEGEIEGISEGQLQLIVRTSETRWDLVHTVPFSNGRFSMPNVELTEPLPARLSVAGYQGGFSFFIEPGTTYRVLLRDGEGWYVSGKGLQDTDRAYQQKCVSLMRSVAALQQRADSLRKALRYGSASRVNDTIAQLRKTLENERLNFISANNNILSAGLLLQEAESQDASLELCRQLYAQLGDKAQQSRCGAILKQRIERLQQVSKGSKAPDFTLPTSDGRKFTLSKMPGKVKIVDFWASWCGPCRLNNPVLRQLYADFHAAGLEIVNVSLDEKRDRWLGAVKQDKLTWTQVSSLKGWKDEVAKLYSVTAIPAIFVLDANNNILATGLHGEDLRKFVTNLFTDKGAK</sequence>
<dbReference type="InterPro" id="IPR013740">
    <property type="entry name" value="Redoxin"/>
</dbReference>
<dbReference type="Pfam" id="PF08534">
    <property type="entry name" value="Redoxin"/>
    <property type="match status" value="1"/>
</dbReference>
<dbReference type="PATRIC" id="fig|1122985.7.peg.1931"/>
<keyword evidence="4" id="KW-0676">Redox-active center</keyword>
<evidence type="ECO:0000256" key="6">
    <source>
        <dbReference type="SAM" id="SignalP"/>
    </source>
</evidence>